<evidence type="ECO:0000313" key="3">
    <source>
        <dbReference type="EMBL" id="RLM68975.1"/>
    </source>
</evidence>
<evidence type="ECO:0000256" key="2">
    <source>
        <dbReference type="SAM" id="MobiDB-lite"/>
    </source>
</evidence>
<evidence type="ECO:0000256" key="1">
    <source>
        <dbReference type="SAM" id="Coils"/>
    </source>
</evidence>
<accession>A0A3L6PZ19</accession>
<comment type="caution">
    <text evidence="3">The sequence shown here is derived from an EMBL/GenBank/DDBJ whole genome shotgun (WGS) entry which is preliminary data.</text>
</comment>
<sequence length="415" mass="44410">MAPPTAPRKVVAVELSAMEPESDEHVDVVNFVDSTPAAAKPHETVALSARSSGSSDSSSLLKTGGAGPRPVGVAGDRASSSEQGTNEPGSSKSDSEAIFVSTKDPVVIAEELNASGAKLIGGRFRGCVRFDRGKHERQILLEASSSFCLPMIEKELMNTGTANVLRCAEDLALKALLAACCASRQLGNKSAAMAEVASLKEQVAKLEEEKVALAIEVNHERIQLAAATEKSRNLEKELKKAQAEAATAKTELADCKEKWLRIKNKLTTMRRAIANGVKALLSEMPEFMLKYGLTNPELETEGLDVNQFFDWLWSCLAMLDAGSKLYGDLSAVVAAQTLAASVCGLLPSEATSSPVIVKTQLETLCSDSFGWPLDEAVRPENLPALPKNIAKNFMESFLKGQGSELVHREGLCIHE</sequence>
<feature type="region of interest" description="Disordered" evidence="2">
    <location>
        <begin position="33"/>
        <end position="96"/>
    </location>
</feature>
<dbReference type="EMBL" id="PQIB02000014">
    <property type="protein sequence ID" value="RLM68975.1"/>
    <property type="molecule type" value="Genomic_DNA"/>
</dbReference>
<name>A0A3L6PZ19_PANMI</name>
<evidence type="ECO:0000313" key="4">
    <source>
        <dbReference type="Proteomes" id="UP000275267"/>
    </source>
</evidence>
<reference evidence="4" key="1">
    <citation type="journal article" date="2019" name="Nat. Commun.">
        <title>The genome of broomcorn millet.</title>
        <authorList>
            <person name="Zou C."/>
            <person name="Miki D."/>
            <person name="Li D."/>
            <person name="Tang Q."/>
            <person name="Xiao L."/>
            <person name="Rajput S."/>
            <person name="Deng P."/>
            <person name="Jia W."/>
            <person name="Huang R."/>
            <person name="Zhang M."/>
            <person name="Sun Y."/>
            <person name="Hu J."/>
            <person name="Fu X."/>
            <person name="Schnable P.S."/>
            <person name="Li F."/>
            <person name="Zhang H."/>
            <person name="Feng B."/>
            <person name="Zhu X."/>
            <person name="Liu R."/>
            <person name="Schnable J.C."/>
            <person name="Zhu J.-K."/>
            <person name="Zhang H."/>
        </authorList>
    </citation>
    <scope>NUCLEOTIDE SEQUENCE [LARGE SCALE GENOMIC DNA]</scope>
</reference>
<keyword evidence="4" id="KW-1185">Reference proteome</keyword>
<proteinExistence type="predicted"/>
<feature type="compositionally biased region" description="Polar residues" evidence="2">
    <location>
        <begin position="78"/>
        <end position="92"/>
    </location>
</feature>
<feature type="coiled-coil region" evidence="1">
    <location>
        <begin position="189"/>
        <end position="258"/>
    </location>
</feature>
<gene>
    <name evidence="3" type="ORF">C2845_PM17G07910</name>
</gene>
<keyword evidence="1" id="KW-0175">Coiled coil</keyword>
<dbReference type="AlphaFoldDB" id="A0A3L6PZ19"/>
<organism evidence="3 4">
    <name type="scientific">Panicum miliaceum</name>
    <name type="common">Proso millet</name>
    <name type="synonym">Broomcorn millet</name>
    <dbReference type="NCBI Taxonomy" id="4540"/>
    <lineage>
        <taxon>Eukaryota</taxon>
        <taxon>Viridiplantae</taxon>
        <taxon>Streptophyta</taxon>
        <taxon>Embryophyta</taxon>
        <taxon>Tracheophyta</taxon>
        <taxon>Spermatophyta</taxon>
        <taxon>Magnoliopsida</taxon>
        <taxon>Liliopsida</taxon>
        <taxon>Poales</taxon>
        <taxon>Poaceae</taxon>
        <taxon>PACMAD clade</taxon>
        <taxon>Panicoideae</taxon>
        <taxon>Panicodae</taxon>
        <taxon>Paniceae</taxon>
        <taxon>Panicinae</taxon>
        <taxon>Panicum</taxon>
        <taxon>Panicum sect. Panicum</taxon>
    </lineage>
</organism>
<dbReference type="Proteomes" id="UP000275267">
    <property type="component" value="Unassembled WGS sequence"/>
</dbReference>
<dbReference type="OrthoDB" id="719414at2759"/>
<feature type="compositionally biased region" description="Low complexity" evidence="2">
    <location>
        <begin position="47"/>
        <end position="61"/>
    </location>
</feature>
<protein>
    <submittedName>
        <fullName evidence="3">Uncharacterized protein</fullName>
    </submittedName>
</protein>